<dbReference type="PANTHER" id="PTHR30055:SF234">
    <property type="entry name" value="HTH-TYPE TRANSCRIPTIONAL REGULATOR BETI"/>
    <property type="match status" value="1"/>
</dbReference>
<feature type="compositionally biased region" description="Low complexity" evidence="5">
    <location>
        <begin position="1"/>
        <end position="23"/>
    </location>
</feature>
<dbReference type="Pfam" id="PF00440">
    <property type="entry name" value="TetR_N"/>
    <property type="match status" value="2"/>
</dbReference>
<protein>
    <submittedName>
        <fullName evidence="7">TetR/AcrR family transcriptional regulator</fullName>
    </submittedName>
</protein>
<evidence type="ECO:0000259" key="6">
    <source>
        <dbReference type="PROSITE" id="PS50977"/>
    </source>
</evidence>
<sequence length="392" mass="41237">MAIEAGGVRAARPPAGQRRPPAGQRRRELAETAATHFHRLGFHRVALADVAAGVGVTAPAVYRHFRNKNALLAGAVATGLDHVEAALDGATGLADALDRLTDAALARRDFWVLFRREIRHLDDRDRTEATARFRGLFDAFTDHVRAARPDVDAGQAQLLAAGAFAALASPSTRPLDLPHERYRTGLARAATAACATVLPAAAPGRPARGRRAAASPDRGEQVLETAIALFHRHGYAAVSVDDIGAAAGMAGPSIYHHYPTKAELLLAAFSRAAALLPRPDPGAADPLGDLVERYTGLAVQHRELFGVYVTEDINLPPAATREIAAALRADVDRWVATVRAARPGLAAVDAELLVHAARNAVHDLAGTGRRHPGPGVEARIAALAGAILHAGP</sequence>
<dbReference type="AlphaFoldDB" id="A0A7G7MCZ5"/>
<organism evidence="7 8">
    <name type="scientific">Pseudonocardia petroleophila</name>
    <dbReference type="NCBI Taxonomy" id="37331"/>
    <lineage>
        <taxon>Bacteria</taxon>
        <taxon>Bacillati</taxon>
        <taxon>Actinomycetota</taxon>
        <taxon>Actinomycetes</taxon>
        <taxon>Pseudonocardiales</taxon>
        <taxon>Pseudonocardiaceae</taxon>
        <taxon>Pseudonocardia</taxon>
    </lineage>
</organism>
<dbReference type="GO" id="GO:0003700">
    <property type="term" value="F:DNA-binding transcription factor activity"/>
    <property type="evidence" value="ECO:0007669"/>
    <property type="project" value="TreeGrafter"/>
</dbReference>
<keyword evidence="2 4" id="KW-0238">DNA-binding</keyword>
<feature type="DNA-binding region" description="H-T-H motif" evidence="4">
    <location>
        <begin position="46"/>
        <end position="65"/>
    </location>
</feature>
<feature type="domain" description="HTH tetR-type" evidence="6">
    <location>
        <begin position="23"/>
        <end position="83"/>
    </location>
</feature>
<dbReference type="InterPro" id="IPR050109">
    <property type="entry name" value="HTH-type_TetR-like_transc_reg"/>
</dbReference>
<proteinExistence type="predicted"/>
<gene>
    <name evidence="7" type="ORF">H6H00_20835</name>
</gene>
<keyword evidence="3" id="KW-0804">Transcription</keyword>
<dbReference type="SUPFAM" id="SSF46689">
    <property type="entry name" value="Homeodomain-like"/>
    <property type="match status" value="2"/>
</dbReference>
<dbReference type="PROSITE" id="PS50977">
    <property type="entry name" value="HTH_TETR_2"/>
    <property type="match status" value="2"/>
</dbReference>
<feature type="domain" description="HTH tetR-type" evidence="6">
    <location>
        <begin position="216"/>
        <end position="276"/>
    </location>
</feature>
<evidence type="ECO:0000256" key="5">
    <source>
        <dbReference type="SAM" id="MobiDB-lite"/>
    </source>
</evidence>
<dbReference type="PANTHER" id="PTHR30055">
    <property type="entry name" value="HTH-TYPE TRANSCRIPTIONAL REGULATOR RUTR"/>
    <property type="match status" value="1"/>
</dbReference>
<evidence type="ECO:0000256" key="2">
    <source>
        <dbReference type="ARBA" id="ARBA00023125"/>
    </source>
</evidence>
<evidence type="ECO:0000256" key="1">
    <source>
        <dbReference type="ARBA" id="ARBA00023015"/>
    </source>
</evidence>
<dbReference type="EMBL" id="CP060131">
    <property type="protein sequence ID" value="QNG50656.1"/>
    <property type="molecule type" value="Genomic_DNA"/>
</dbReference>
<evidence type="ECO:0000313" key="8">
    <source>
        <dbReference type="Proteomes" id="UP000515728"/>
    </source>
</evidence>
<dbReference type="Gene3D" id="1.10.357.10">
    <property type="entry name" value="Tetracycline Repressor, domain 2"/>
    <property type="match status" value="2"/>
</dbReference>
<keyword evidence="1" id="KW-0805">Transcription regulation</keyword>
<dbReference type="PRINTS" id="PR00455">
    <property type="entry name" value="HTHTETR"/>
</dbReference>
<feature type="DNA-binding region" description="H-T-H motif" evidence="4">
    <location>
        <begin position="239"/>
        <end position="258"/>
    </location>
</feature>
<dbReference type="GO" id="GO:0000976">
    <property type="term" value="F:transcription cis-regulatory region binding"/>
    <property type="evidence" value="ECO:0007669"/>
    <property type="project" value="TreeGrafter"/>
</dbReference>
<evidence type="ECO:0000256" key="4">
    <source>
        <dbReference type="PROSITE-ProRule" id="PRU00335"/>
    </source>
</evidence>
<name>A0A7G7MCZ5_9PSEU</name>
<dbReference type="KEGG" id="ppel:H6H00_20835"/>
<reference evidence="7 8" key="1">
    <citation type="submission" date="2020-08" db="EMBL/GenBank/DDBJ databases">
        <authorList>
            <person name="Mo P."/>
        </authorList>
    </citation>
    <scope>NUCLEOTIDE SEQUENCE [LARGE SCALE GENOMIC DNA]</scope>
    <source>
        <strain evidence="7 8">CGMCC 4.1532</strain>
    </source>
</reference>
<dbReference type="Gene3D" id="1.10.10.60">
    <property type="entry name" value="Homeodomain-like"/>
    <property type="match status" value="2"/>
</dbReference>
<dbReference type="InterPro" id="IPR001647">
    <property type="entry name" value="HTH_TetR"/>
</dbReference>
<dbReference type="Proteomes" id="UP000515728">
    <property type="component" value="Chromosome"/>
</dbReference>
<keyword evidence="8" id="KW-1185">Reference proteome</keyword>
<evidence type="ECO:0000256" key="3">
    <source>
        <dbReference type="ARBA" id="ARBA00023163"/>
    </source>
</evidence>
<accession>A0A7G7MCZ5</accession>
<feature type="region of interest" description="Disordered" evidence="5">
    <location>
        <begin position="1"/>
        <end position="24"/>
    </location>
</feature>
<evidence type="ECO:0000313" key="7">
    <source>
        <dbReference type="EMBL" id="QNG50656.1"/>
    </source>
</evidence>
<dbReference type="InterPro" id="IPR009057">
    <property type="entry name" value="Homeodomain-like_sf"/>
</dbReference>
<dbReference type="RefSeq" id="WP_185717418.1">
    <property type="nucleotide sequence ID" value="NZ_BAAAWI010000001.1"/>
</dbReference>